<accession>A0ACB0J1K4</accession>
<protein>
    <submittedName>
        <fullName evidence="1">Uncharacterized protein</fullName>
    </submittedName>
</protein>
<sequence length="292" mass="33945">MPRSRSIQNERPFVCSLEDCKVSYRRKDHLNRHLLQHQGKTFQCPIENCKSGFSLQSNLKRHVEEIHDENSTPIRSDENQKQFVCPEIGCGKVFRYASQLRKHEDSHVKLDTVEVVCLEPGCMKVFTNAECLRAHVKSCHQYVTCDTCGTKQLKKNMKRHLRTHETSTSLEPFKCEFKGCDRTFSTKSNLYTHQKAVHFQVKPFVCGFPNCGMRFAYKHVRDNHEKTAKHVFTLGDFEETDEQFRSRPRGGVKRKCPTVEMLVRKRVTPPSQLENLLFMQHCEQDGSYSTLG</sequence>
<keyword evidence="2" id="KW-1185">Reference proteome</keyword>
<organism evidence="1 2">
    <name type="scientific">Trifolium pratense</name>
    <name type="common">Red clover</name>
    <dbReference type="NCBI Taxonomy" id="57577"/>
    <lineage>
        <taxon>Eukaryota</taxon>
        <taxon>Viridiplantae</taxon>
        <taxon>Streptophyta</taxon>
        <taxon>Embryophyta</taxon>
        <taxon>Tracheophyta</taxon>
        <taxon>Spermatophyta</taxon>
        <taxon>Magnoliopsida</taxon>
        <taxon>eudicotyledons</taxon>
        <taxon>Gunneridae</taxon>
        <taxon>Pentapetalae</taxon>
        <taxon>rosids</taxon>
        <taxon>fabids</taxon>
        <taxon>Fabales</taxon>
        <taxon>Fabaceae</taxon>
        <taxon>Papilionoideae</taxon>
        <taxon>50 kb inversion clade</taxon>
        <taxon>NPAAA clade</taxon>
        <taxon>Hologalegina</taxon>
        <taxon>IRL clade</taxon>
        <taxon>Trifolieae</taxon>
        <taxon>Trifolium</taxon>
    </lineage>
</organism>
<proteinExistence type="predicted"/>
<name>A0ACB0J1K4_TRIPR</name>
<comment type="caution">
    <text evidence="1">The sequence shown here is derived from an EMBL/GenBank/DDBJ whole genome shotgun (WGS) entry which is preliminary data.</text>
</comment>
<evidence type="ECO:0000313" key="1">
    <source>
        <dbReference type="EMBL" id="CAJ2638781.1"/>
    </source>
</evidence>
<gene>
    <name evidence="1" type="ORF">MILVUS5_LOCUS8926</name>
</gene>
<evidence type="ECO:0000313" key="2">
    <source>
        <dbReference type="Proteomes" id="UP001177021"/>
    </source>
</evidence>
<dbReference type="Proteomes" id="UP001177021">
    <property type="component" value="Unassembled WGS sequence"/>
</dbReference>
<reference evidence="1" key="1">
    <citation type="submission" date="2023-10" db="EMBL/GenBank/DDBJ databases">
        <authorList>
            <person name="Rodriguez Cubillos JULIANA M."/>
            <person name="De Vega J."/>
        </authorList>
    </citation>
    <scope>NUCLEOTIDE SEQUENCE</scope>
</reference>
<dbReference type="EMBL" id="CASHSV030000024">
    <property type="protein sequence ID" value="CAJ2638781.1"/>
    <property type="molecule type" value="Genomic_DNA"/>
</dbReference>